<dbReference type="OrthoDB" id="6884957at2759"/>
<dbReference type="PROSITE" id="PS50850">
    <property type="entry name" value="MFS"/>
    <property type="match status" value="1"/>
</dbReference>
<feature type="transmembrane region" description="Helical" evidence="5">
    <location>
        <begin position="381"/>
        <end position="400"/>
    </location>
</feature>
<dbReference type="AlphaFoldDB" id="A0A484BMT5"/>
<reference evidence="7 8" key="1">
    <citation type="journal article" date="2019" name="J. Hered.">
        <title>An Improved Genome Assembly for Drosophila navojoa, the Basal Species in the mojavensis Cluster.</title>
        <authorList>
            <person name="Vanderlinde T."/>
            <person name="Dupim E.G."/>
            <person name="Nazario-Yepiz N.O."/>
            <person name="Carvalho A.B."/>
        </authorList>
    </citation>
    <scope>NUCLEOTIDE SEQUENCE [LARGE SCALE GENOMIC DNA]</scope>
    <source>
        <strain evidence="7">Navoj_Jal97</strain>
        <tissue evidence="7">Whole organism</tissue>
    </source>
</reference>
<feature type="transmembrane region" description="Helical" evidence="5">
    <location>
        <begin position="349"/>
        <end position="369"/>
    </location>
</feature>
<protein>
    <recommendedName>
        <fullName evidence="6">Major facilitator superfamily (MFS) profile domain-containing protein</fullName>
    </recommendedName>
</protein>
<evidence type="ECO:0000313" key="8">
    <source>
        <dbReference type="Proteomes" id="UP000295192"/>
    </source>
</evidence>
<evidence type="ECO:0000256" key="1">
    <source>
        <dbReference type="ARBA" id="ARBA00004141"/>
    </source>
</evidence>
<organism evidence="7 8">
    <name type="scientific">Drosophila navojoa</name>
    <name type="common">Fruit fly</name>
    <dbReference type="NCBI Taxonomy" id="7232"/>
    <lineage>
        <taxon>Eukaryota</taxon>
        <taxon>Metazoa</taxon>
        <taxon>Ecdysozoa</taxon>
        <taxon>Arthropoda</taxon>
        <taxon>Hexapoda</taxon>
        <taxon>Insecta</taxon>
        <taxon>Pterygota</taxon>
        <taxon>Neoptera</taxon>
        <taxon>Endopterygota</taxon>
        <taxon>Diptera</taxon>
        <taxon>Brachycera</taxon>
        <taxon>Muscomorpha</taxon>
        <taxon>Ephydroidea</taxon>
        <taxon>Drosophilidae</taxon>
        <taxon>Drosophila</taxon>
    </lineage>
</organism>
<comment type="caution">
    <text evidence="7">The sequence shown here is derived from an EMBL/GenBank/DDBJ whole genome shotgun (WGS) entry which is preliminary data.</text>
</comment>
<dbReference type="InterPro" id="IPR011701">
    <property type="entry name" value="MFS"/>
</dbReference>
<feature type="transmembrane region" description="Helical" evidence="5">
    <location>
        <begin position="447"/>
        <end position="468"/>
    </location>
</feature>
<feature type="transmembrane region" description="Helical" evidence="5">
    <location>
        <begin position="231"/>
        <end position="250"/>
    </location>
</feature>
<feature type="transmembrane region" description="Helical" evidence="5">
    <location>
        <begin position="201"/>
        <end position="225"/>
    </location>
</feature>
<sequence length="543" mass="61521">MDFESVLEKCGSFSRYQFVLLVLYGYTNILSSFHYFSQTIISFTPPHSCMPEKVSDSQGLTNITNSDRCSYTRWNSEESRHQQFKCESWKFERESNYESITTELEWVCDDAYKLAVGQSFFFIGSVLGTIFFGYLADRIGRLKACMLTTLTGALGDFTTSFVNSLPFFSAGRFMAGLSTDTQYILMYILVFEYLGPKHRTLGLNIVLAVFYCVGLVISPWVAIWVGTWRNYLWAASLPALGVLLYPCLLFESAEWLLTKRQFDKAAQCLRRIAKFNRRQVDEYVFVEFIKYYHEKINTEQKTTNDTFMGMLRTPRLRKFTIILLIKSMIITVAFDILSRNMEGMGTSPFLLFSYTSFTYLPAGLTIILFQNYIGRKGMACVSLFVGAVITAVTGFLIANLDPTEHSLVLALMVGLGRYGGVVAYDAEAQYAAEIIPTSVRGRGMSNIHVVGYAFGFFSSYIIFLGTFYKPLPSIFISLLMFIGSALCLTLPETVKRKLPQTLAEGETFGVGEKWYYFPCFGQKRELPDDAISVATIENTRKAI</sequence>
<feature type="transmembrane region" description="Helical" evidence="5">
    <location>
        <begin position="474"/>
        <end position="491"/>
    </location>
</feature>
<keyword evidence="8" id="KW-1185">Reference proteome</keyword>
<dbReference type="Proteomes" id="UP000295192">
    <property type="component" value="Unassembled WGS sequence"/>
</dbReference>
<feature type="transmembrane region" description="Helical" evidence="5">
    <location>
        <begin position="114"/>
        <end position="135"/>
    </location>
</feature>
<keyword evidence="2 5" id="KW-0812">Transmembrane</keyword>
<proteinExistence type="predicted"/>
<dbReference type="PANTHER" id="PTHR24064">
    <property type="entry name" value="SOLUTE CARRIER FAMILY 22 MEMBER"/>
    <property type="match status" value="1"/>
</dbReference>
<evidence type="ECO:0000256" key="2">
    <source>
        <dbReference type="ARBA" id="ARBA00022692"/>
    </source>
</evidence>
<gene>
    <name evidence="7" type="ORF">AWZ03_003993</name>
</gene>
<accession>A0A484BMT5</accession>
<evidence type="ECO:0000313" key="7">
    <source>
        <dbReference type="EMBL" id="TDG49502.1"/>
    </source>
</evidence>
<feature type="transmembrane region" description="Helical" evidence="5">
    <location>
        <begin position="406"/>
        <end position="426"/>
    </location>
</feature>
<dbReference type="KEGG" id="dnv:108659590"/>
<evidence type="ECO:0000259" key="6">
    <source>
        <dbReference type="PROSITE" id="PS50850"/>
    </source>
</evidence>
<comment type="subcellular location">
    <subcellularLocation>
        <location evidence="1">Membrane</location>
        <topology evidence="1">Multi-pass membrane protein</topology>
    </subcellularLocation>
</comment>
<dbReference type="InterPro" id="IPR020846">
    <property type="entry name" value="MFS_dom"/>
</dbReference>
<dbReference type="InterPro" id="IPR036259">
    <property type="entry name" value="MFS_trans_sf"/>
</dbReference>
<evidence type="ECO:0000256" key="5">
    <source>
        <dbReference type="SAM" id="Phobius"/>
    </source>
</evidence>
<feature type="transmembrane region" description="Helical" evidence="5">
    <location>
        <begin position="319"/>
        <end position="337"/>
    </location>
</feature>
<dbReference type="Gene3D" id="1.20.1250.20">
    <property type="entry name" value="MFS general substrate transporter like domains"/>
    <property type="match status" value="1"/>
</dbReference>
<dbReference type="Pfam" id="PF07690">
    <property type="entry name" value="MFS_1"/>
    <property type="match status" value="1"/>
</dbReference>
<feature type="transmembrane region" description="Helical" evidence="5">
    <location>
        <begin position="18"/>
        <end position="36"/>
    </location>
</feature>
<dbReference type="GO" id="GO:0016020">
    <property type="term" value="C:membrane"/>
    <property type="evidence" value="ECO:0007669"/>
    <property type="project" value="UniProtKB-SubCell"/>
</dbReference>
<dbReference type="EMBL" id="LSRL02000022">
    <property type="protein sequence ID" value="TDG49502.1"/>
    <property type="molecule type" value="Genomic_DNA"/>
</dbReference>
<dbReference type="OMA" id="IMWSCDY"/>
<dbReference type="GO" id="GO:0022857">
    <property type="term" value="F:transmembrane transporter activity"/>
    <property type="evidence" value="ECO:0007669"/>
    <property type="project" value="InterPro"/>
</dbReference>
<dbReference type="SUPFAM" id="SSF103473">
    <property type="entry name" value="MFS general substrate transporter"/>
    <property type="match status" value="1"/>
</dbReference>
<evidence type="ECO:0000256" key="4">
    <source>
        <dbReference type="ARBA" id="ARBA00023136"/>
    </source>
</evidence>
<keyword evidence="4 5" id="KW-0472">Membrane</keyword>
<keyword evidence="3 5" id="KW-1133">Transmembrane helix</keyword>
<evidence type="ECO:0000256" key="3">
    <source>
        <dbReference type="ARBA" id="ARBA00022989"/>
    </source>
</evidence>
<name>A0A484BMT5_DRONA</name>
<feature type="domain" description="Major facilitator superfamily (MFS) profile" evidence="6">
    <location>
        <begin position="20"/>
        <end position="495"/>
    </location>
</feature>